<comment type="caution">
    <text evidence="11">The sequence shown here is derived from an EMBL/GenBank/DDBJ whole genome shotgun (WGS) entry which is preliminary data.</text>
</comment>
<gene>
    <name evidence="11" type="ORF">Ahy_B04g072750</name>
</gene>
<comment type="subcellular location">
    <subcellularLocation>
        <location evidence="1">Membrane</location>
        <topology evidence="1">Multi-pass membrane protein</topology>
    </subcellularLocation>
</comment>
<feature type="transmembrane region" description="Helical" evidence="9">
    <location>
        <begin position="306"/>
        <end position="328"/>
    </location>
</feature>
<feature type="transmembrane region" description="Helical" evidence="9">
    <location>
        <begin position="522"/>
        <end position="544"/>
    </location>
</feature>
<evidence type="ECO:0000313" key="12">
    <source>
        <dbReference type="Proteomes" id="UP000289738"/>
    </source>
</evidence>
<organism evidence="11 12">
    <name type="scientific">Arachis hypogaea</name>
    <name type="common">Peanut</name>
    <dbReference type="NCBI Taxonomy" id="3818"/>
    <lineage>
        <taxon>Eukaryota</taxon>
        <taxon>Viridiplantae</taxon>
        <taxon>Streptophyta</taxon>
        <taxon>Embryophyta</taxon>
        <taxon>Tracheophyta</taxon>
        <taxon>Spermatophyta</taxon>
        <taxon>Magnoliopsida</taxon>
        <taxon>eudicotyledons</taxon>
        <taxon>Gunneridae</taxon>
        <taxon>Pentapetalae</taxon>
        <taxon>rosids</taxon>
        <taxon>fabids</taxon>
        <taxon>Fabales</taxon>
        <taxon>Fabaceae</taxon>
        <taxon>Papilionoideae</taxon>
        <taxon>50 kb inversion clade</taxon>
        <taxon>dalbergioids sensu lato</taxon>
        <taxon>Dalbergieae</taxon>
        <taxon>Pterocarpus clade</taxon>
        <taxon>Arachis</taxon>
    </lineage>
</organism>
<comment type="similarity">
    <text evidence="7">Belongs to the amino acid/polyamine transporter 2 family. Amino acid/auxin permease (AAAP) (TC 2.A.18.5) subfamily.</text>
</comment>
<dbReference type="Gramene" id="arahy.Tifrunner.gnm2.ann2.Ah14g290100.1">
    <property type="protein sequence ID" value="arahy.Tifrunner.gnm2.ann2.Ah14g290100.1-CDS"/>
    <property type="gene ID" value="arahy.Tifrunner.gnm2.ann2.Ah14g290100"/>
</dbReference>
<evidence type="ECO:0000256" key="2">
    <source>
        <dbReference type="ARBA" id="ARBA00022448"/>
    </source>
</evidence>
<dbReference type="Proteomes" id="UP000289738">
    <property type="component" value="Chromosome B04"/>
</dbReference>
<keyword evidence="3 9" id="KW-0812">Transmembrane</keyword>
<feature type="transmembrane region" description="Helical" evidence="9">
    <location>
        <begin position="234"/>
        <end position="261"/>
    </location>
</feature>
<dbReference type="AlphaFoldDB" id="A0A444ZNV4"/>
<dbReference type="OrthoDB" id="655540at2759"/>
<evidence type="ECO:0000256" key="4">
    <source>
        <dbReference type="ARBA" id="ARBA00022970"/>
    </source>
</evidence>
<keyword evidence="12" id="KW-1185">Reference proteome</keyword>
<evidence type="ECO:0000256" key="7">
    <source>
        <dbReference type="ARBA" id="ARBA00049662"/>
    </source>
</evidence>
<feature type="compositionally biased region" description="Low complexity" evidence="8">
    <location>
        <begin position="47"/>
        <end position="56"/>
    </location>
</feature>
<feature type="transmembrane region" description="Helical" evidence="9">
    <location>
        <begin position="425"/>
        <end position="449"/>
    </location>
</feature>
<keyword evidence="2" id="KW-0813">Transport</keyword>
<evidence type="ECO:0000256" key="3">
    <source>
        <dbReference type="ARBA" id="ARBA00022692"/>
    </source>
</evidence>
<dbReference type="PANTHER" id="PTHR22950:SF692">
    <property type="entry name" value="TRANSMEMBRANE AMINO ACID TRANSPORTER FAMILY PROTEIN"/>
    <property type="match status" value="1"/>
</dbReference>
<protein>
    <recommendedName>
        <fullName evidence="10">Amino acid transporter transmembrane domain-containing protein</fullName>
    </recommendedName>
</protein>
<feature type="transmembrane region" description="Helical" evidence="9">
    <location>
        <begin position="381"/>
        <end position="405"/>
    </location>
</feature>
<name>A0A444ZNV4_ARAHY</name>
<feature type="compositionally biased region" description="Basic and acidic residues" evidence="8">
    <location>
        <begin position="10"/>
        <end position="19"/>
    </location>
</feature>
<dbReference type="GO" id="GO:0015179">
    <property type="term" value="F:L-amino acid transmembrane transporter activity"/>
    <property type="evidence" value="ECO:0007669"/>
    <property type="project" value="TreeGrafter"/>
</dbReference>
<evidence type="ECO:0000256" key="6">
    <source>
        <dbReference type="ARBA" id="ARBA00023136"/>
    </source>
</evidence>
<proteinExistence type="inferred from homology"/>
<feature type="transmembrane region" description="Helical" evidence="9">
    <location>
        <begin position="281"/>
        <end position="299"/>
    </location>
</feature>
<feature type="domain" description="Amino acid transporter transmembrane" evidence="10">
    <location>
        <begin position="162"/>
        <end position="543"/>
    </location>
</feature>
<feature type="compositionally biased region" description="Acidic residues" evidence="8">
    <location>
        <begin position="20"/>
        <end position="31"/>
    </location>
</feature>
<sequence length="552" mass="60590">MVYKSSPGEMKLEEDLGPDREDDFQTDDEENQGNRVFDNLDDDSESDSSVLSQKLSNDNIMPSWPQSYRQSMDMLTSVTPPGISFLRRIGSKGSSNNQYLTTAFKRSQEWKQEDSSLAKPLVSDQLKEVENGVSEEQPARQQSSVFQHSKFSLDDLPPPQHQCSFAQSVINGTNILCGIGLLTIPYAIKEGGWLSLTILVLFSIICCYTGILLKRCLESNPGLKTYPDIGQAAFGVVGRLGIAIFLYMELYAAAVEFITLMSDNLSSLFPNVHIKVGGIDLETHVFFAITAALMVLPTVWLRNLSLLSYISAGGIFATIMVTLCLFWVGLVEHVGLKPGRKLLDLENISVSVGLYGFGFAGHAVFPNVYSSMQDPSRFPSVLYLSFAFCLFMYMSVGAVGYLTFGESVESQFTLNMPKELYASKIATWTTVITPLAKYALTILPIALSIEELIPNNKLRCHATAIAIRTFLVISSLVVALSVPYFGALMALIGAFMSMTVALIYPCACYLKIHNGRLSKLEITKCVLVIIVGVLSSIVGTYSALLRIANGDD</sequence>
<evidence type="ECO:0000313" key="11">
    <source>
        <dbReference type="EMBL" id="RYR15805.1"/>
    </source>
</evidence>
<evidence type="ECO:0000256" key="5">
    <source>
        <dbReference type="ARBA" id="ARBA00022989"/>
    </source>
</evidence>
<dbReference type="Pfam" id="PF01490">
    <property type="entry name" value="Aa_trans"/>
    <property type="match status" value="1"/>
</dbReference>
<feature type="transmembrane region" description="Helical" evidence="9">
    <location>
        <begin position="348"/>
        <end position="369"/>
    </location>
</feature>
<dbReference type="FunFam" id="1.20.1740.10:FF:000047">
    <property type="entry name" value="Amino acid transporter AVT1A"/>
    <property type="match status" value="1"/>
</dbReference>
<reference evidence="11 12" key="1">
    <citation type="submission" date="2019-01" db="EMBL/GenBank/DDBJ databases">
        <title>Sequencing of cultivated peanut Arachis hypogaea provides insights into genome evolution and oil improvement.</title>
        <authorList>
            <person name="Chen X."/>
        </authorList>
    </citation>
    <scope>NUCLEOTIDE SEQUENCE [LARGE SCALE GENOMIC DNA]</scope>
    <source>
        <strain evidence="12">cv. Fuhuasheng</strain>
        <tissue evidence="11">Leaves</tissue>
    </source>
</reference>
<feature type="region of interest" description="Disordered" evidence="8">
    <location>
        <begin position="1"/>
        <end position="64"/>
    </location>
</feature>
<evidence type="ECO:0000256" key="8">
    <source>
        <dbReference type="SAM" id="MobiDB-lite"/>
    </source>
</evidence>
<keyword evidence="6 9" id="KW-0472">Membrane</keyword>
<dbReference type="EMBL" id="SDMP01000014">
    <property type="protein sequence ID" value="RYR15805.1"/>
    <property type="molecule type" value="Genomic_DNA"/>
</dbReference>
<feature type="transmembrane region" description="Helical" evidence="9">
    <location>
        <begin position="488"/>
        <end position="510"/>
    </location>
</feature>
<dbReference type="SMR" id="A0A444ZNV4"/>
<dbReference type="InterPro" id="IPR013057">
    <property type="entry name" value="AA_transpt_TM"/>
</dbReference>
<dbReference type="STRING" id="3818.A0A444ZNV4"/>
<evidence type="ECO:0000256" key="1">
    <source>
        <dbReference type="ARBA" id="ARBA00004141"/>
    </source>
</evidence>
<dbReference type="GO" id="GO:0005774">
    <property type="term" value="C:vacuolar membrane"/>
    <property type="evidence" value="ECO:0007669"/>
    <property type="project" value="TreeGrafter"/>
</dbReference>
<evidence type="ECO:0000259" key="10">
    <source>
        <dbReference type="Pfam" id="PF01490"/>
    </source>
</evidence>
<keyword evidence="5 9" id="KW-1133">Transmembrane helix</keyword>
<evidence type="ECO:0000256" key="9">
    <source>
        <dbReference type="SAM" id="Phobius"/>
    </source>
</evidence>
<keyword evidence="4" id="KW-0029">Amino-acid transport</keyword>
<feature type="transmembrane region" description="Helical" evidence="9">
    <location>
        <begin position="461"/>
        <end position="482"/>
    </location>
</feature>
<feature type="transmembrane region" description="Helical" evidence="9">
    <location>
        <begin position="194"/>
        <end position="213"/>
    </location>
</feature>
<accession>A0A444ZNV4</accession>
<dbReference type="PANTHER" id="PTHR22950">
    <property type="entry name" value="AMINO ACID TRANSPORTER"/>
    <property type="match status" value="1"/>
</dbReference>